<comment type="caution">
    <text evidence="2">The sequence shown here is derived from an EMBL/GenBank/DDBJ whole genome shotgun (WGS) entry which is preliminary data.</text>
</comment>
<gene>
    <name evidence="2" type="ORF">PV328_001828</name>
</gene>
<feature type="compositionally biased region" description="Polar residues" evidence="1">
    <location>
        <begin position="98"/>
        <end position="119"/>
    </location>
</feature>
<dbReference type="Proteomes" id="UP001168990">
    <property type="component" value="Unassembled WGS sequence"/>
</dbReference>
<accession>A0AA39KXX1</accession>
<feature type="compositionally biased region" description="Basic and acidic residues" evidence="1">
    <location>
        <begin position="270"/>
        <end position="284"/>
    </location>
</feature>
<dbReference type="EMBL" id="JAQQBS010000001">
    <property type="protein sequence ID" value="KAK0177819.1"/>
    <property type="molecule type" value="Genomic_DNA"/>
</dbReference>
<evidence type="ECO:0000313" key="3">
    <source>
        <dbReference type="Proteomes" id="UP001168990"/>
    </source>
</evidence>
<keyword evidence="3" id="KW-1185">Reference proteome</keyword>
<protein>
    <submittedName>
        <fullName evidence="2">Uncharacterized protein</fullName>
    </submittedName>
</protein>
<name>A0AA39KXX1_9HYME</name>
<evidence type="ECO:0000313" key="2">
    <source>
        <dbReference type="EMBL" id="KAK0177819.1"/>
    </source>
</evidence>
<proteinExistence type="predicted"/>
<feature type="compositionally biased region" description="Low complexity" evidence="1">
    <location>
        <begin position="130"/>
        <end position="142"/>
    </location>
</feature>
<reference evidence="2" key="1">
    <citation type="journal article" date="2023" name="bioRxiv">
        <title>Scaffold-level genome assemblies of two parasitoid biocontrol wasps reveal the parthenogenesis mechanism and an associated novel virus.</title>
        <authorList>
            <person name="Inwood S."/>
            <person name="Skelly J."/>
            <person name="Guhlin J."/>
            <person name="Harrop T."/>
            <person name="Goldson S."/>
            <person name="Dearden P."/>
        </authorList>
    </citation>
    <scope>NUCLEOTIDE SEQUENCE</scope>
    <source>
        <strain evidence="2">Irish</strain>
        <tissue evidence="2">Whole body</tissue>
    </source>
</reference>
<feature type="region of interest" description="Disordered" evidence="1">
    <location>
        <begin position="96"/>
        <end position="142"/>
    </location>
</feature>
<evidence type="ECO:0000256" key="1">
    <source>
        <dbReference type="SAM" id="MobiDB-lite"/>
    </source>
</evidence>
<reference evidence="2" key="2">
    <citation type="submission" date="2023-03" db="EMBL/GenBank/DDBJ databases">
        <authorList>
            <person name="Inwood S.N."/>
            <person name="Skelly J.G."/>
            <person name="Guhlin J."/>
            <person name="Harrop T.W.R."/>
            <person name="Goldson S.G."/>
            <person name="Dearden P.K."/>
        </authorList>
    </citation>
    <scope>NUCLEOTIDE SEQUENCE</scope>
    <source>
        <strain evidence="2">Irish</strain>
        <tissue evidence="2">Whole body</tissue>
    </source>
</reference>
<dbReference type="AlphaFoldDB" id="A0AA39KXX1"/>
<feature type="region of interest" description="Disordered" evidence="1">
    <location>
        <begin position="249"/>
        <end position="306"/>
    </location>
</feature>
<sequence>MREDYAAELKSLGSHALRSLPPEDKEINFQRLSDDNPVPRKIRKKNWYMTDDKIDEIPKRSIKSRKNLTSKGTRISNHKDLDNVIPISQRIVHESKNYKANSQLPKQAAQRQYSTTSENKPIDGSMKPMSSASYTSSISSDSSHNTIIADQKNLKVALSTFNMERLASQINSAGRKLIKLAASMENGKIDECEINFNKKRGDLKAKKIHRTYEDKKIPRSNQVTVEKSRMIESTNLCRDVNYDNCCSSQQYSSRRYKPSQARGSKSKKIPRLDDELNHTIRKNDSFNSIHSMDGHSRRQHRNEVHSSLDRSITPSMVLNGFHPENSDTNNIRVTAYDGVMSSLNRKKKTNKNPKMRKMNWKFDDIDFLDEDIF</sequence>
<feature type="compositionally biased region" description="Basic and acidic residues" evidence="1">
    <location>
        <begin position="292"/>
        <end position="306"/>
    </location>
</feature>
<organism evidence="2 3">
    <name type="scientific">Microctonus aethiopoides</name>
    <dbReference type="NCBI Taxonomy" id="144406"/>
    <lineage>
        <taxon>Eukaryota</taxon>
        <taxon>Metazoa</taxon>
        <taxon>Ecdysozoa</taxon>
        <taxon>Arthropoda</taxon>
        <taxon>Hexapoda</taxon>
        <taxon>Insecta</taxon>
        <taxon>Pterygota</taxon>
        <taxon>Neoptera</taxon>
        <taxon>Endopterygota</taxon>
        <taxon>Hymenoptera</taxon>
        <taxon>Apocrita</taxon>
        <taxon>Ichneumonoidea</taxon>
        <taxon>Braconidae</taxon>
        <taxon>Euphorinae</taxon>
        <taxon>Microctonus</taxon>
    </lineage>
</organism>